<protein>
    <submittedName>
        <fullName evidence="2 3">Uncharacterized protein</fullName>
    </submittedName>
</protein>
<accession>A0A180GW64</accession>
<dbReference type="Proteomes" id="UP000005240">
    <property type="component" value="Unassembled WGS sequence"/>
</dbReference>
<sequence length="81" mass="8895">MASFKSLGRGPGQSEKLHHSNNVVQAHARRSKAEGKADKSWKRTAKFNRMSGGLVHENNSDCKGTSTWDSEPAVDKAEGWL</sequence>
<evidence type="ECO:0000313" key="2">
    <source>
        <dbReference type="EMBL" id="OAV96754.1"/>
    </source>
</evidence>
<gene>
    <name evidence="2" type="ORF">PTTG_26240</name>
</gene>
<organism evidence="2">
    <name type="scientific">Puccinia triticina (isolate 1-1 / race 1 (BBBD))</name>
    <name type="common">Brown leaf rust fungus</name>
    <dbReference type="NCBI Taxonomy" id="630390"/>
    <lineage>
        <taxon>Eukaryota</taxon>
        <taxon>Fungi</taxon>
        <taxon>Dikarya</taxon>
        <taxon>Basidiomycota</taxon>
        <taxon>Pucciniomycotina</taxon>
        <taxon>Pucciniomycetes</taxon>
        <taxon>Pucciniales</taxon>
        <taxon>Pucciniaceae</taxon>
        <taxon>Puccinia</taxon>
    </lineage>
</organism>
<evidence type="ECO:0000313" key="4">
    <source>
        <dbReference type="Proteomes" id="UP000005240"/>
    </source>
</evidence>
<reference evidence="2" key="1">
    <citation type="submission" date="2009-11" db="EMBL/GenBank/DDBJ databases">
        <authorList>
            <consortium name="The Broad Institute Genome Sequencing Platform"/>
            <person name="Ward D."/>
            <person name="Feldgarden M."/>
            <person name="Earl A."/>
            <person name="Young S.K."/>
            <person name="Zeng Q."/>
            <person name="Koehrsen M."/>
            <person name="Alvarado L."/>
            <person name="Berlin A."/>
            <person name="Bochicchio J."/>
            <person name="Borenstein D."/>
            <person name="Chapman S.B."/>
            <person name="Chen Z."/>
            <person name="Engels R."/>
            <person name="Freedman E."/>
            <person name="Gellesch M."/>
            <person name="Goldberg J."/>
            <person name="Griggs A."/>
            <person name="Gujja S."/>
            <person name="Heilman E."/>
            <person name="Heiman D."/>
            <person name="Hepburn T."/>
            <person name="Howarth C."/>
            <person name="Jen D."/>
            <person name="Larson L."/>
            <person name="Lewis B."/>
            <person name="Mehta T."/>
            <person name="Park D."/>
            <person name="Pearson M."/>
            <person name="Roberts A."/>
            <person name="Saif S."/>
            <person name="Shea T."/>
            <person name="Shenoy N."/>
            <person name="Sisk P."/>
            <person name="Stolte C."/>
            <person name="Sykes S."/>
            <person name="Thomson T."/>
            <person name="Walk T."/>
            <person name="White J."/>
            <person name="Yandava C."/>
            <person name="Izard J."/>
            <person name="Baranova O.V."/>
            <person name="Blanton J.M."/>
            <person name="Tanner A.C."/>
            <person name="Dewhirst F.E."/>
            <person name="Haas B."/>
            <person name="Nusbaum C."/>
            <person name="Birren B."/>
        </authorList>
    </citation>
    <scope>NUCLEOTIDE SEQUENCE [LARGE SCALE GENOMIC DNA]</scope>
    <source>
        <strain evidence="2">1-1 BBBD Race 1</strain>
    </source>
</reference>
<feature type="compositionally biased region" description="Basic and acidic residues" evidence="1">
    <location>
        <begin position="31"/>
        <end position="41"/>
    </location>
</feature>
<dbReference type="EnsemblFungi" id="PTTG_26240-t43_1">
    <property type="protein sequence ID" value="PTTG_26240-t43_1-p1"/>
    <property type="gene ID" value="PTTG_26240"/>
</dbReference>
<name>A0A180GW64_PUCT1</name>
<dbReference type="VEuPathDB" id="FungiDB:PTTG_26240"/>
<dbReference type="AlphaFoldDB" id="A0A180GW64"/>
<reference evidence="2" key="2">
    <citation type="submission" date="2016-05" db="EMBL/GenBank/DDBJ databases">
        <title>Comparative analysis highlights variable genome content of wheat rusts and divergence of the mating loci.</title>
        <authorList>
            <person name="Cuomo C.A."/>
            <person name="Bakkeren G."/>
            <person name="Szabo L."/>
            <person name="Khalil H."/>
            <person name="Joly D."/>
            <person name="Goldberg J."/>
            <person name="Young S."/>
            <person name="Zeng Q."/>
            <person name="Fellers J."/>
        </authorList>
    </citation>
    <scope>NUCLEOTIDE SEQUENCE [LARGE SCALE GENOMIC DNA]</scope>
    <source>
        <strain evidence="2">1-1 BBBD Race 1</strain>
    </source>
</reference>
<dbReference type="EMBL" id="ADAS02000017">
    <property type="protein sequence ID" value="OAV96754.1"/>
    <property type="molecule type" value="Genomic_DNA"/>
</dbReference>
<reference evidence="3 4" key="3">
    <citation type="journal article" date="2017" name="G3 (Bethesda)">
        <title>Comparative analysis highlights variable genome content of wheat rusts and divergence of the mating loci.</title>
        <authorList>
            <person name="Cuomo C.A."/>
            <person name="Bakkeren G."/>
            <person name="Khalil H.B."/>
            <person name="Panwar V."/>
            <person name="Joly D."/>
            <person name="Linning R."/>
            <person name="Sakthikumar S."/>
            <person name="Song X."/>
            <person name="Adiconis X."/>
            <person name="Fan L."/>
            <person name="Goldberg J.M."/>
            <person name="Levin J.Z."/>
            <person name="Young S."/>
            <person name="Zeng Q."/>
            <person name="Anikster Y."/>
            <person name="Bruce M."/>
            <person name="Wang M."/>
            <person name="Yin C."/>
            <person name="McCallum B."/>
            <person name="Szabo L.J."/>
            <person name="Hulbert S."/>
            <person name="Chen X."/>
            <person name="Fellers J.P."/>
        </authorList>
    </citation>
    <scope>NUCLEOTIDE SEQUENCE</scope>
    <source>
        <strain evidence="4">Isolate 1-1 / race 1 (BBBD)</strain>
        <strain evidence="3">isolate 1-1 / race 1 (BBBD)</strain>
    </source>
</reference>
<proteinExistence type="predicted"/>
<evidence type="ECO:0000256" key="1">
    <source>
        <dbReference type="SAM" id="MobiDB-lite"/>
    </source>
</evidence>
<keyword evidence="4" id="KW-1185">Reference proteome</keyword>
<reference evidence="3" key="4">
    <citation type="submission" date="2025-05" db="UniProtKB">
        <authorList>
            <consortium name="EnsemblFungi"/>
        </authorList>
    </citation>
    <scope>IDENTIFICATION</scope>
    <source>
        <strain evidence="3">isolate 1-1 / race 1 (BBBD)</strain>
    </source>
</reference>
<evidence type="ECO:0000313" key="3">
    <source>
        <dbReference type="EnsemblFungi" id="PTTG_26240-t43_1-p1"/>
    </source>
</evidence>
<feature type="region of interest" description="Disordered" evidence="1">
    <location>
        <begin position="1"/>
        <end position="81"/>
    </location>
</feature>